<name>A0AAP4R658_9BURK</name>
<sequence>MEHGSRFLHVGAGRSDVYREETHFQIEGWVGATVVGWTADSYLACWENVAAEVDAARMEDWADPDKIYTPEVNTRLGKLVGPEQGFLRRLGVTCKALFAITGIAPGPDEAAPEVR</sequence>
<proteinExistence type="predicted"/>
<reference evidence="1" key="1">
    <citation type="submission" date="2023-07" db="EMBL/GenBank/DDBJ databases">
        <title>A collection of bacterial strains from the Burkholderia cepacia Research Laboratory and Repository.</title>
        <authorList>
            <person name="Lipuma J."/>
            <person name="Spilker T."/>
            <person name="Caverly L."/>
        </authorList>
    </citation>
    <scope>NUCLEOTIDE SEQUENCE</scope>
    <source>
        <strain evidence="1">AU44979</strain>
    </source>
</reference>
<protein>
    <submittedName>
        <fullName evidence="1">Uncharacterized protein</fullName>
    </submittedName>
</protein>
<comment type="caution">
    <text evidence="1">The sequence shown here is derived from an EMBL/GenBank/DDBJ whole genome shotgun (WGS) entry which is preliminary data.</text>
</comment>
<evidence type="ECO:0000313" key="1">
    <source>
        <dbReference type="EMBL" id="MDN7568234.1"/>
    </source>
</evidence>
<accession>A0AAP4R658</accession>
<dbReference type="AlphaFoldDB" id="A0AAP4R658"/>
<dbReference type="RefSeq" id="WP_137910150.1">
    <property type="nucleotide sequence ID" value="NZ_CADEUY010000006.1"/>
</dbReference>
<evidence type="ECO:0000313" key="2">
    <source>
        <dbReference type="Proteomes" id="UP001172109"/>
    </source>
</evidence>
<dbReference type="EMBL" id="JAUJQS010000024">
    <property type="protein sequence ID" value="MDN7568234.1"/>
    <property type="molecule type" value="Genomic_DNA"/>
</dbReference>
<organism evidence="1 2">
    <name type="scientific">Burkholderia contaminans</name>
    <dbReference type="NCBI Taxonomy" id="488447"/>
    <lineage>
        <taxon>Bacteria</taxon>
        <taxon>Pseudomonadati</taxon>
        <taxon>Pseudomonadota</taxon>
        <taxon>Betaproteobacteria</taxon>
        <taxon>Burkholderiales</taxon>
        <taxon>Burkholderiaceae</taxon>
        <taxon>Burkholderia</taxon>
        <taxon>Burkholderia cepacia complex</taxon>
    </lineage>
</organism>
<gene>
    <name evidence="1" type="ORF">QZM56_27345</name>
</gene>
<dbReference type="Proteomes" id="UP001172109">
    <property type="component" value="Unassembled WGS sequence"/>
</dbReference>